<name>A0A326S2G0_9BACT</name>
<comment type="caution">
    <text evidence="2">The sequence shown here is derived from an EMBL/GenBank/DDBJ whole genome shotgun (WGS) entry which is preliminary data.</text>
</comment>
<dbReference type="Proteomes" id="UP000248917">
    <property type="component" value="Unassembled WGS sequence"/>
</dbReference>
<dbReference type="EMBL" id="QKTX01000005">
    <property type="protein sequence ID" value="PZV83950.1"/>
    <property type="molecule type" value="Genomic_DNA"/>
</dbReference>
<proteinExistence type="predicted"/>
<dbReference type="AlphaFoldDB" id="A0A326S2G0"/>
<reference evidence="2 3" key="1">
    <citation type="submission" date="2018-06" db="EMBL/GenBank/DDBJ databases">
        <title>Genomic Encyclopedia of Archaeal and Bacterial Type Strains, Phase II (KMG-II): from individual species to whole genera.</title>
        <authorList>
            <person name="Goeker M."/>
        </authorList>
    </citation>
    <scope>NUCLEOTIDE SEQUENCE [LARGE SCALE GENOMIC DNA]</scope>
    <source>
        <strain evidence="2 3">T4</strain>
    </source>
</reference>
<organism evidence="2 3">
    <name type="scientific">Algoriphagus aquaeductus</name>
    <dbReference type="NCBI Taxonomy" id="475299"/>
    <lineage>
        <taxon>Bacteria</taxon>
        <taxon>Pseudomonadati</taxon>
        <taxon>Bacteroidota</taxon>
        <taxon>Cytophagia</taxon>
        <taxon>Cytophagales</taxon>
        <taxon>Cyclobacteriaceae</taxon>
        <taxon>Algoriphagus</taxon>
    </lineage>
</organism>
<sequence length="408" mass="46071">MYIHRILSLLFFLLSGVTYAQMWEGTYQTQYGPVKLVYENGIYYGDYAGNGTILAFEYFNRDHELHGVFFNGNARGKFLWRSGADLQAQGFSGHFAYDNSISLQDLRGKGVYFISDFQTGNTQFNWNGKRTSTSKVSNLETGVWSGKWKTNFAELDLQQVGNRVTGKYGSLGDIDATFDKGKKILKGTFTNNGRTGYLEFAFSGNEFQGKWGWNPEMTESPAWSGNKIVKSNRAVTAPVIASATKKITVRLGSILAQEIPSHRNPEIYGFAGVRMYRVTSGGREEIRPFGNKSANYFDRTESNPFSRDSRYDYRVDLPNTPEYIRDFTISSQDLNNPEVDIEVEIWHHIKGKVLGPNFDMGYYKEVLNLEAINFESGGLLRVGQGYRNGQRQGNLNSKSQAMVYVTGL</sequence>
<dbReference type="OrthoDB" id="1142841at2"/>
<evidence type="ECO:0000313" key="3">
    <source>
        <dbReference type="Proteomes" id="UP000248917"/>
    </source>
</evidence>
<protein>
    <recommendedName>
        <fullName evidence="4">MORN repeat protein</fullName>
    </recommendedName>
</protein>
<feature type="chain" id="PRO_5016245146" description="MORN repeat protein" evidence="1">
    <location>
        <begin position="21"/>
        <end position="408"/>
    </location>
</feature>
<keyword evidence="1" id="KW-0732">Signal</keyword>
<accession>A0A326S2G0</accession>
<evidence type="ECO:0000313" key="2">
    <source>
        <dbReference type="EMBL" id="PZV83950.1"/>
    </source>
</evidence>
<dbReference type="RefSeq" id="WP_111392554.1">
    <property type="nucleotide sequence ID" value="NZ_QKTX01000005.1"/>
</dbReference>
<keyword evidence="3" id="KW-1185">Reference proteome</keyword>
<feature type="signal peptide" evidence="1">
    <location>
        <begin position="1"/>
        <end position="20"/>
    </location>
</feature>
<evidence type="ECO:0000256" key="1">
    <source>
        <dbReference type="SAM" id="SignalP"/>
    </source>
</evidence>
<evidence type="ECO:0008006" key="4">
    <source>
        <dbReference type="Google" id="ProtNLM"/>
    </source>
</evidence>
<gene>
    <name evidence="2" type="ORF">CLV31_105176</name>
</gene>